<evidence type="ECO:0000256" key="1">
    <source>
        <dbReference type="ARBA" id="ARBA00022801"/>
    </source>
</evidence>
<evidence type="ECO:0000313" key="5">
    <source>
        <dbReference type="Proteomes" id="UP000230392"/>
    </source>
</evidence>
<protein>
    <submittedName>
        <fullName evidence="4">NUDIX hydrolase</fullName>
    </submittedName>
</protein>
<dbReference type="PROSITE" id="PS00893">
    <property type="entry name" value="NUDIX_BOX"/>
    <property type="match status" value="1"/>
</dbReference>
<proteinExistence type="inferred from homology"/>
<feature type="domain" description="Nudix hydrolase" evidence="3">
    <location>
        <begin position="41"/>
        <end position="166"/>
    </location>
</feature>
<dbReference type="PROSITE" id="PS51462">
    <property type="entry name" value="NUDIX"/>
    <property type="match status" value="1"/>
</dbReference>
<sequence length="166" mass="18962">MSHPSALKKIKFVLFGEPTFQTFKKVVEGHLGYAQRKLGRYPIPTVDIIIECDDGVVLIKRKNPPFGWAIPGGFVDWEESLEEAAVREAKEETNLEVKNLRQFHTYSAPGRDSRFHTISTVFVAKAEGKPQAKDDAVEAGVFTRDKLPEEIVFDHRQILKDYFSRR</sequence>
<dbReference type="PANTHER" id="PTHR43736">
    <property type="entry name" value="ADP-RIBOSE PYROPHOSPHATASE"/>
    <property type="match status" value="1"/>
</dbReference>
<dbReference type="SUPFAM" id="SSF55811">
    <property type="entry name" value="Nudix"/>
    <property type="match status" value="1"/>
</dbReference>
<dbReference type="InterPro" id="IPR015797">
    <property type="entry name" value="NUDIX_hydrolase-like_dom_sf"/>
</dbReference>
<dbReference type="EMBL" id="PCRF01000191">
    <property type="protein sequence ID" value="PIP16173.1"/>
    <property type="molecule type" value="Genomic_DNA"/>
</dbReference>
<keyword evidence="1 2" id="KW-0378">Hydrolase</keyword>
<comment type="caution">
    <text evidence="4">The sequence shown here is derived from an EMBL/GenBank/DDBJ whole genome shotgun (WGS) entry which is preliminary data.</text>
</comment>
<dbReference type="InterPro" id="IPR000086">
    <property type="entry name" value="NUDIX_hydrolase_dom"/>
</dbReference>
<evidence type="ECO:0000313" key="4">
    <source>
        <dbReference type="EMBL" id="PIP16173.1"/>
    </source>
</evidence>
<dbReference type="PANTHER" id="PTHR43736:SF1">
    <property type="entry name" value="DIHYDRONEOPTERIN TRIPHOSPHATE DIPHOSPHATASE"/>
    <property type="match status" value="1"/>
</dbReference>
<dbReference type="GO" id="GO:0016787">
    <property type="term" value="F:hydrolase activity"/>
    <property type="evidence" value="ECO:0007669"/>
    <property type="project" value="UniProtKB-KW"/>
</dbReference>
<accession>A0A2G9YBQ6</accession>
<reference evidence="4 5" key="1">
    <citation type="submission" date="2017-09" db="EMBL/GenBank/DDBJ databases">
        <title>Depth-based differentiation of microbial function through sediment-hosted aquifers and enrichment of novel symbionts in the deep terrestrial subsurface.</title>
        <authorList>
            <person name="Probst A.J."/>
            <person name="Ladd B."/>
            <person name="Jarett J.K."/>
            <person name="Geller-Mcgrath D.E."/>
            <person name="Sieber C.M."/>
            <person name="Emerson J.B."/>
            <person name="Anantharaman K."/>
            <person name="Thomas B.C."/>
            <person name="Malmstrom R."/>
            <person name="Stieglmeier M."/>
            <person name="Klingl A."/>
            <person name="Woyke T."/>
            <person name="Ryan C.M."/>
            <person name="Banfield J.F."/>
        </authorList>
    </citation>
    <scope>NUCLEOTIDE SEQUENCE [LARGE SCALE GENOMIC DNA]</scope>
    <source>
        <strain evidence="4">CG23_combo_of_CG06-09_8_20_14_all_48_7</strain>
    </source>
</reference>
<dbReference type="PRINTS" id="PR00502">
    <property type="entry name" value="NUDIXFAMILY"/>
</dbReference>
<organism evidence="4 5">
    <name type="scientific">bacterium (Candidatus Ratteibacteria) CG23_combo_of_CG06-09_8_20_14_all_48_7</name>
    <dbReference type="NCBI Taxonomy" id="2014292"/>
    <lineage>
        <taxon>Bacteria</taxon>
        <taxon>Candidatus Ratteibacteria</taxon>
    </lineage>
</organism>
<dbReference type="Pfam" id="PF00293">
    <property type="entry name" value="NUDIX"/>
    <property type="match status" value="1"/>
</dbReference>
<gene>
    <name evidence="4" type="ORF">COX46_03895</name>
</gene>
<evidence type="ECO:0000256" key="2">
    <source>
        <dbReference type="RuleBase" id="RU003476"/>
    </source>
</evidence>
<evidence type="ECO:0000259" key="3">
    <source>
        <dbReference type="PROSITE" id="PS51462"/>
    </source>
</evidence>
<dbReference type="InterPro" id="IPR020476">
    <property type="entry name" value="Nudix_hydrolase"/>
</dbReference>
<name>A0A2G9YBQ6_9BACT</name>
<comment type="similarity">
    <text evidence="2">Belongs to the Nudix hydrolase family.</text>
</comment>
<dbReference type="InterPro" id="IPR020084">
    <property type="entry name" value="NUDIX_hydrolase_CS"/>
</dbReference>
<dbReference type="Proteomes" id="UP000230392">
    <property type="component" value="Unassembled WGS sequence"/>
</dbReference>
<dbReference type="CDD" id="cd18873">
    <property type="entry name" value="NUDIX_NadM_like"/>
    <property type="match status" value="1"/>
</dbReference>
<dbReference type="Gene3D" id="3.90.79.10">
    <property type="entry name" value="Nucleoside Triphosphate Pyrophosphohydrolase"/>
    <property type="match status" value="1"/>
</dbReference>
<dbReference type="AlphaFoldDB" id="A0A2G9YBQ6"/>